<keyword evidence="4" id="KW-1185">Reference proteome</keyword>
<protein>
    <submittedName>
        <fullName evidence="3">Flavin reductase family protein</fullName>
    </submittedName>
</protein>
<proteinExistence type="inferred from homology"/>
<dbReference type="GO" id="GO:0010181">
    <property type="term" value="F:FMN binding"/>
    <property type="evidence" value="ECO:0007669"/>
    <property type="project" value="InterPro"/>
</dbReference>
<dbReference type="SUPFAM" id="SSF50475">
    <property type="entry name" value="FMN-binding split barrel"/>
    <property type="match status" value="1"/>
</dbReference>
<dbReference type="Gene3D" id="2.30.110.10">
    <property type="entry name" value="Electron Transport, Fmn-binding Protein, Chain A"/>
    <property type="match status" value="1"/>
</dbReference>
<sequence>MSNFKTITPNDITDNAFKLIGKDWALVTAGSKDSFNTMTVSWGSVGIMWNKPVAFTFIRPQRYTFGFLEKNGMFTMSFFDEEFRKALQICGTKSGRDIDKVKETGLTPAFTGDGVPYFEEARLVLVCKKLYAQDLNEESIIEEAVKSNYSGDDYHRMYISEIVSVLKM</sequence>
<dbReference type="AlphaFoldDB" id="A0A935C2R9"/>
<comment type="caution">
    <text evidence="3">The sequence shown here is derived from an EMBL/GenBank/DDBJ whole genome shotgun (WGS) entry which is preliminary data.</text>
</comment>
<evidence type="ECO:0000256" key="1">
    <source>
        <dbReference type="ARBA" id="ARBA00038054"/>
    </source>
</evidence>
<dbReference type="InterPro" id="IPR052174">
    <property type="entry name" value="Flavoredoxin"/>
</dbReference>
<dbReference type="PANTHER" id="PTHR43567">
    <property type="entry name" value="FLAVOREDOXIN-RELATED-RELATED"/>
    <property type="match status" value="1"/>
</dbReference>
<dbReference type="EMBL" id="JAEQMG010000129">
    <property type="protein sequence ID" value="MBK6089370.1"/>
    <property type="molecule type" value="Genomic_DNA"/>
</dbReference>
<evidence type="ECO:0000259" key="2">
    <source>
        <dbReference type="Pfam" id="PF01613"/>
    </source>
</evidence>
<evidence type="ECO:0000313" key="4">
    <source>
        <dbReference type="Proteomes" id="UP000633365"/>
    </source>
</evidence>
<dbReference type="GO" id="GO:0016646">
    <property type="term" value="F:oxidoreductase activity, acting on the CH-NH group of donors, NAD or NADP as acceptor"/>
    <property type="evidence" value="ECO:0007669"/>
    <property type="project" value="UniProtKB-ARBA"/>
</dbReference>
<dbReference type="InterPro" id="IPR002563">
    <property type="entry name" value="Flavin_Rdtase-like_dom"/>
</dbReference>
<dbReference type="PANTHER" id="PTHR43567:SF5">
    <property type="entry name" value="HYPOTHETICAL CYTOSOLIC PROTEIN"/>
    <property type="match status" value="1"/>
</dbReference>
<reference evidence="3" key="1">
    <citation type="submission" date="2021-01" db="EMBL/GenBank/DDBJ databases">
        <title>Genome public.</title>
        <authorList>
            <person name="Liu C."/>
            <person name="Sun Q."/>
        </authorList>
    </citation>
    <scope>NUCLEOTIDE SEQUENCE</scope>
    <source>
        <strain evidence="3">M6</strain>
    </source>
</reference>
<evidence type="ECO:0000313" key="3">
    <source>
        <dbReference type="EMBL" id="MBK6089370.1"/>
    </source>
</evidence>
<feature type="domain" description="Flavin reductase like" evidence="2">
    <location>
        <begin position="24"/>
        <end position="141"/>
    </location>
</feature>
<dbReference type="Proteomes" id="UP000633365">
    <property type="component" value="Unassembled WGS sequence"/>
</dbReference>
<organism evidence="3 4">
    <name type="scientific">Ruminococcus difficilis</name>
    <dbReference type="NCBI Taxonomy" id="2763069"/>
    <lineage>
        <taxon>Bacteria</taxon>
        <taxon>Bacillati</taxon>
        <taxon>Bacillota</taxon>
        <taxon>Clostridia</taxon>
        <taxon>Eubacteriales</taxon>
        <taxon>Oscillospiraceae</taxon>
        <taxon>Ruminococcus</taxon>
    </lineage>
</organism>
<dbReference type="RefSeq" id="WP_186833233.1">
    <property type="nucleotide sequence ID" value="NZ_JAEQMG010000129.1"/>
</dbReference>
<comment type="similarity">
    <text evidence="1">Belongs to the flavoredoxin family.</text>
</comment>
<name>A0A935C2R9_9FIRM</name>
<dbReference type="InterPro" id="IPR012349">
    <property type="entry name" value="Split_barrel_FMN-bd"/>
</dbReference>
<accession>A0A935C2R9</accession>
<dbReference type="Pfam" id="PF01613">
    <property type="entry name" value="Flavin_Reduct"/>
    <property type="match status" value="1"/>
</dbReference>
<gene>
    <name evidence="3" type="ORF">JKK62_12085</name>
</gene>